<feature type="transmembrane region" description="Helical" evidence="8">
    <location>
        <begin position="394"/>
        <end position="415"/>
    </location>
</feature>
<dbReference type="Pfam" id="PF01235">
    <property type="entry name" value="Na_Ala_symp"/>
    <property type="match status" value="1"/>
</dbReference>
<keyword evidence="6 8" id="KW-1133">Transmembrane helix</keyword>
<feature type="transmembrane region" description="Helical" evidence="8">
    <location>
        <begin position="148"/>
        <end position="174"/>
    </location>
</feature>
<sequence>MFSGIVEAYGKVIGTLSNWMYSYILIILLVGAGIYFTVKTKGVQFRALKEAIKVVMEPKDDEKSISSFQALMVSTASRVGTGNIAGISTALCIGGAGAMFWMWLIALLGSASAFIESTLAQIYKRKAADGSSYGGPAYYIQAVLKKRWLGVLFAAVLIVTYMGGFNMVAAFNISDSFRRYDFYQPGTTPLVIGLILAVIFGICIFGGSKRISKITEVIVPVMGIFYIAVSLFIVITHLNLLPGVIVSIFKGAFDISAIFGGFAGSAVMQGVKRGLFSNEAGVGSAPNAAASAGVSHPVKQGLVQMLSVYIDTIVICSATGFMLLCSGVIPEEGIAGMPYVQEAVAGSLGSVGSVFITVALFLFAFTTLIGNFYYAEMGLRYICDKTPKKLIMNIFRIAAALIVCMGATMDFSVVWDTADVLMGLMALINLPVIVLLAKPALRCMQDYFKQKKSGKNPVFKAKDINLETKTDFWN</sequence>
<evidence type="ECO:0000256" key="4">
    <source>
        <dbReference type="ARBA" id="ARBA00022475"/>
    </source>
</evidence>
<dbReference type="InterPro" id="IPR001463">
    <property type="entry name" value="Na/Ala_symport"/>
</dbReference>
<keyword evidence="8" id="KW-0769">Symport</keyword>
<feature type="transmembrane region" description="Helical" evidence="8">
    <location>
        <begin position="217"/>
        <end position="238"/>
    </location>
</feature>
<dbReference type="PRINTS" id="PR00175">
    <property type="entry name" value="NAALASMPORT"/>
</dbReference>
<reference evidence="9 10" key="1">
    <citation type="submission" date="2024-06" db="EMBL/GenBank/DDBJ databases">
        <title>Genomic Encyclopedia of Type Strains, Phase IV (KMG-IV): sequencing the most valuable type-strain genomes for metagenomic binning, comparative biology and taxonomic classification.</title>
        <authorList>
            <person name="Goeker M."/>
        </authorList>
    </citation>
    <scope>NUCLEOTIDE SEQUENCE [LARGE SCALE GENOMIC DNA]</scope>
    <source>
        <strain evidence="9 10">DSM 29492</strain>
    </source>
</reference>
<dbReference type="PROSITE" id="PS00873">
    <property type="entry name" value="NA_ALANINE_SYMP"/>
    <property type="match status" value="1"/>
</dbReference>
<evidence type="ECO:0000256" key="6">
    <source>
        <dbReference type="ARBA" id="ARBA00022989"/>
    </source>
</evidence>
<evidence type="ECO:0000256" key="2">
    <source>
        <dbReference type="ARBA" id="ARBA00009261"/>
    </source>
</evidence>
<dbReference type="PANTHER" id="PTHR30330:SF1">
    <property type="entry name" value="AMINO-ACID CARRIER PROTEIN ALST"/>
    <property type="match status" value="1"/>
</dbReference>
<accession>A0ABV2M235</accession>
<keyword evidence="5 8" id="KW-0812">Transmembrane</keyword>
<name>A0ABV2M235_9FIRM</name>
<comment type="similarity">
    <text evidence="2 8">Belongs to the alanine or glycine:cation symporter (AGCS) (TC 2.A.25) family.</text>
</comment>
<dbReference type="PANTHER" id="PTHR30330">
    <property type="entry name" value="AGSS FAMILY TRANSPORTER, SODIUM-ALANINE"/>
    <property type="match status" value="1"/>
</dbReference>
<evidence type="ECO:0000256" key="1">
    <source>
        <dbReference type="ARBA" id="ARBA00004651"/>
    </source>
</evidence>
<feature type="transmembrane region" description="Helical" evidence="8">
    <location>
        <begin position="20"/>
        <end position="38"/>
    </location>
</feature>
<evidence type="ECO:0000313" key="10">
    <source>
        <dbReference type="Proteomes" id="UP001549106"/>
    </source>
</evidence>
<evidence type="ECO:0000256" key="5">
    <source>
        <dbReference type="ARBA" id="ARBA00022692"/>
    </source>
</evidence>
<evidence type="ECO:0000256" key="7">
    <source>
        <dbReference type="ARBA" id="ARBA00023136"/>
    </source>
</evidence>
<comment type="subcellular location">
    <subcellularLocation>
        <location evidence="1 8">Cell membrane</location>
        <topology evidence="1 8">Multi-pass membrane protein</topology>
    </subcellularLocation>
</comment>
<evidence type="ECO:0000256" key="3">
    <source>
        <dbReference type="ARBA" id="ARBA00022448"/>
    </source>
</evidence>
<comment type="caution">
    <text evidence="9">The sequence shown here is derived from an EMBL/GenBank/DDBJ whole genome shotgun (WGS) entry which is preliminary data.</text>
</comment>
<keyword evidence="3 8" id="KW-0813">Transport</keyword>
<dbReference type="Gene3D" id="1.20.1740.10">
    <property type="entry name" value="Amino acid/polyamine transporter I"/>
    <property type="match status" value="1"/>
</dbReference>
<feature type="transmembrane region" description="Helical" evidence="8">
    <location>
        <begin position="186"/>
        <end position="205"/>
    </location>
</feature>
<dbReference type="NCBIfam" id="TIGR00835">
    <property type="entry name" value="agcS"/>
    <property type="match status" value="1"/>
</dbReference>
<keyword evidence="10" id="KW-1185">Reference proteome</keyword>
<feature type="transmembrane region" description="Helical" evidence="8">
    <location>
        <begin position="421"/>
        <end position="441"/>
    </location>
</feature>
<proteinExistence type="inferred from homology"/>
<keyword evidence="7 8" id="KW-0472">Membrane</keyword>
<feature type="transmembrane region" description="Helical" evidence="8">
    <location>
        <begin position="244"/>
        <end position="267"/>
    </location>
</feature>
<organism evidence="9 10">
    <name type="scientific">Blautia caecimuris</name>
    <dbReference type="NCBI Taxonomy" id="1796615"/>
    <lineage>
        <taxon>Bacteria</taxon>
        <taxon>Bacillati</taxon>
        <taxon>Bacillota</taxon>
        <taxon>Clostridia</taxon>
        <taxon>Lachnospirales</taxon>
        <taxon>Lachnospiraceae</taxon>
        <taxon>Blautia</taxon>
    </lineage>
</organism>
<dbReference type="Proteomes" id="UP001549106">
    <property type="component" value="Unassembled WGS sequence"/>
</dbReference>
<feature type="transmembrane region" description="Helical" evidence="8">
    <location>
        <begin position="308"/>
        <end position="329"/>
    </location>
</feature>
<feature type="transmembrane region" description="Helical" evidence="8">
    <location>
        <begin position="349"/>
        <end position="374"/>
    </location>
</feature>
<protein>
    <submittedName>
        <fullName evidence="9">AGCS family alanine or glycine:cation symporter</fullName>
    </submittedName>
</protein>
<evidence type="ECO:0000256" key="8">
    <source>
        <dbReference type="RuleBase" id="RU363064"/>
    </source>
</evidence>
<evidence type="ECO:0000313" key="9">
    <source>
        <dbReference type="EMBL" id="MET3750511.1"/>
    </source>
</evidence>
<dbReference type="EMBL" id="JBEPMJ010000011">
    <property type="protein sequence ID" value="MET3750511.1"/>
    <property type="molecule type" value="Genomic_DNA"/>
</dbReference>
<gene>
    <name evidence="9" type="ORF">ABID24_001763</name>
</gene>
<keyword evidence="4 8" id="KW-1003">Cell membrane</keyword>